<dbReference type="PATRIC" id="fig|45070.6.peg.214"/>
<sequence length="459" mass="53351">MFYLKDLKEKISDLYPLPQMIFFVVLITVFNVFCKPYYESWKFDREIKKAYPIFEILEKASPQEYKDYSSSMGKMLAEKKDKKLLMLHTHKFVDAQMSKLLPVADNKFIYSMIRDTLIFYKQVEDPSIIIAFEFPESRIIDDVSIKKYENYIQKIALSKYSIIKNGLENPQSIFSEEQFLSAKKQLKNIISSLEKKYGSENVFLLFNDTNNPKLNDAIAAKILINLYQMILALGVDKTGEIYKFIYSGERWKFEEEVKKENPPGEILEKIASQESEGSPKEIFAGNQETDLVAVRIREYVEAQMQKYLPISDNKSIYAMARETLNLYKKVDNPNFIIAAEFPESRSIDYATKFKYRNDAFKIILLKYYIIKHALENPQPPLSSGQILSAKKQLNNFKSTLNKKYGSENVSLLFHDTNNPKLNEALSAKILIDFHQKILDLGVDKAGEIFKFLHSKDPRN</sequence>
<dbReference type="AlphaFoldDB" id="A0A0W0X3K1"/>
<dbReference type="RefSeq" id="WP_058503297.1">
    <property type="nucleotide sequence ID" value="NZ_CAAAIF010000013.1"/>
</dbReference>
<comment type="caution">
    <text evidence="2">The sequence shown here is derived from an EMBL/GenBank/DDBJ whole genome shotgun (WGS) entry which is preliminary data.</text>
</comment>
<feature type="transmembrane region" description="Helical" evidence="1">
    <location>
        <begin position="20"/>
        <end position="38"/>
    </location>
</feature>
<protein>
    <submittedName>
        <fullName evidence="2">Uncharacterized protein</fullName>
    </submittedName>
</protein>
<evidence type="ECO:0000313" key="2">
    <source>
        <dbReference type="EMBL" id="KTD39138.1"/>
    </source>
</evidence>
<dbReference type="EMBL" id="LNYO01000002">
    <property type="protein sequence ID" value="KTD39138.1"/>
    <property type="molecule type" value="Genomic_DNA"/>
</dbReference>
<organism evidence="2 3">
    <name type="scientific">Legionella nautarum</name>
    <dbReference type="NCBI Taxonomy" id="45070"/>
    <lineage>
        <taxon>Bacteria</taxon>
        <taxon>Pseudomonadati</taxon>
        <taxon>Pseudomonadota</taxon>
        <taxon>Gammaproteobacteria</taxon>
        <taxon>Legionellales</taxon>
        <taxon>Legionellaceae</taxon>
        <taxon>Legionella</taxon>
    </lineage>
</organism>
<dbReference type="STRING" id="45070.Lnau_0207"/>
<keyword evidence="1" id="KW-0472">Membrane</keyword>
<dbReference type="Proteomes" id="UP000054725">
    <property type="component" value="Unassembled WGS sequence"/>
</dbReference>
<keyword evidence="1" id="KW-1133">Transmembrane helix</keyword>
<reference evidence="2 3" key="1">
    <citation type="submission" date="2015-11" db="EMBL/GenBank/DDBJ databases">
        <title>Genomic analysis of 38 Legionella species identifies large and diverse effector repertoires.</title>
        <authorList>
            <person name="Burstein D."/>
            <person name="Amaro F."/>
            <person name="Zusman T."/>
            <person name="Lifshitz Z."/>
            <person name="Cohen O."/>
            <person name="Gilbert J.A."/>
            <person name="Pupko T."/>
            <person name="Shuman H.A."/>
            <person name="Segal G."/>
        </authorList>
    </citation>
    <scope>NUCLEOTIDE SEQUENCE [LARGE SCALE GENOMIC DNA]</scope>
    <source>
        <strain evidence="2 3">ATCC 49506</strain>
    </source>
</reference>
<evidence type="ECO:0000256" key="1">
    <source>
        <dbReference type="SAM" id="Phobius"/>
    </source>
</evidence>
<proteinExistence type="predicted"/>
<keyword evidence="1" id="KW-0812">Transmembrane</keyword>
<evidence type="ECO:0000313" key="3">
    <source>
        <dbReference type="Proteomes" id="UP000054725"/>
    </source>
</evidence>
<keyword evidence="3" id="KW-1185">Reference proteome</keyword>
<gene>
    <name evidence="2" type="ORF">Lnau_0207</name>
</gene>
<accession>A0A0W0X3K1</accession>
<name>A0A0W0X3K1_9GAMM</name>